<dbReference type="EMBL" id="UINC01208325">
    <property type="protein sequence ID" value="SVE30809.1"/>
    <property type="molecule type" value="Genomic_DNA"/>
</dbReference>
<organism evidence="1">
    <name type="scientific">marine metagenome</name>
    <dbReference type="NCBI Taxonomy" id="408172"/>
    <lineage>
        <taxon>unclassified sequences</taxon>
        <taxon>metagenomes</taxon>
        <taxon>ecological metagenomes</taxon>
    </lineage>
</organism>
<protein>
    <submittedName>
        <fullName evidence="1">Uncharacterized protein</fullName>
    </submittedName>
</protein>
<gene>
    <name evidence="1" type="ORF">METZ01_LOCUS483663</name>
</gene>
<feature type="non-terminal residue" evidence="1">
    <location>
        <position position="35"/>
    </location>
</feature>
<evidence type="ECO:0000313" key="1">
    <source>
        <dbReference type="EMBL" id="SVE30809.1"/>
    </source>
</evidence>
<reference evidence="1" key="1">
    <citation type="submission" date="2018-05" db="EMBL/GenBank/DDBJ databases">
        <authorList>
            <person name="Lanie J.A."/>
            <person name="Ng W.-L."/>
            <person name="Kazmierczak K.M."/>
            <person name="Andrzejewski T.M."/>
            <person name="Davidsen T.M."/>
            <person name="Wayne K.J."/>
            <person name="Tettelin H."/>
            <person name="Glass J.I."/>
            <person name="Rusch D."/>
            <person name="Podicherti R."/>
            <person name="Tsui H.-C.T."/>
            <person name="Winkler M.E."/>
        </authorList>
    </citation>
    <scope>NUCLEOTIDE SEQUENCE</scope>
</reference>
<sequence>AAHQVSEWHIATTRSVAQTLNLKGSSSCSITFCLS</sequence>
<name>A0A383CFI3_9ZZZZ</name>
<proteinExistence type="predicted"/>
<feature type="non-terminal residue" evidence="1">
    <location>
        <position position="1"/>
    </location>
</feature>
<accession>A0A383CFI3</accession>
<dbReference type="AlphaFoldDB" id="A0A383CFI3"/>